<evidence type="ECO:0000256" key="1">
    <source>
        <dbReference type="ARBA" id="ARBA00022729"/>
    </source>
</evidence>
<dbReference type="Proteomes" id="UP000318447">
    <property type="component" value="Unassembled WGS sequence"/>
</dbReference>
<dbReference type="VEuPathDB" id="TriTrypDB:LDHU3_35.1430"/>
<dbReference type="PANTHER" id="PTHR13544">
    <property type="entry name" value="SELENOPROTEIN T"/>
    <property type="match status" value="1"/>
</dbReference>
<dbReference type="AlphaFoldDB" id="A0A504X9W0"/>
<reference evidence="6" key="1">
    <citation type="submission" date="2019-02" db="EMBL/GenBank/DDBJ databases">
        <title>FDA dAtabase for Regulatory Grade micrObial Sequences (FDA-ARGOS): Supporting development and validation of Infectious Disease Dx tests.</title>
        <authorList>
            <person name="Duncan R."/>
            <person name="Fisher C."/>
            <person name="Tallon L."/>
            <person name="Sadzewicz L."/>
            <person name="Sengamalay N."/>
            <person name="Ott S."/>
            <person name="Godinez A."/>
            <person name="Nagaraj S."/>
            <person name="Vavikolanu K."/>
            <person name="Nadendla S."/>
            <person name="Aluvathingal J."/>
            <person name="Sichtig H."/>
        </authorList>
    </citation>
    <scope>NUCLEOTIDE SEQUENCE [LARGE SCALE GENOMIC DNA]</scope>
    <source>
        <strain evidence="6">FDAARGOS_361</strain>
    </source>
</reference>
<evidence type="ECO:0000313" key="5">
    <source>
        <dbReference type="EMBL" id="TPP44385.1"/>
    </source>
</evidence>
<dbReference type="GO" id="GO:0045454">
    <property type="term" value="P:cell redox homeostasis"/>
    <property type="evidence" value="ECO:0007669"/>
    <property type="project" value="TreeGrafter"/>
</dbReference>
<dbReference type="PANTHER" id="PTHR13544:SF0">
    <property type="entry name" value="THIOREDOXIN REDUCTASE-LIKE SELENOPROTEIN T"/>
    <property type="match status" value="1"/>
</dbReference>
<dbReference type="InterPro" id="IPR011893">
    <property type="entry name" value="Selenoprotein_Rdx-typ"/>
</dbReference>
<sequence>MSASLFAKRRPRRATVLLVVASLALLFVSAACCANSAREVQPTVEQNKDPYAYLDMLDEVDLQQMLYEKTHGQVPVSAFRDKKELVAAVRKLEEREDEEASFNARVMAAMQRKAALMQQNNGADAPSAKAGSRVSSPSPRHHRSAAEENNNIKDTGGGAGYAGAKKASPTRQLSAMHELEACSTAFLASLGVALAGQQLVFLPPTVLNFIAQQRGMLIGAGFLLNMVGGALGQTGAFEVSLDGELIFSKLQAGAVPTVAEIRRIVLQKTLLDKYGDSSAASS</sequence>
<dbReference type="InterPro" id="IPR036249">
    <property type="entry name" value="Thioredoxin-like_sf"/>
</dbReference>
<gene>
    <name evidence="5" type="ORF">CGC21_6090</name>
</gene>
<accession>A0A504X9W0</accession>
<evidence type="ECO:0000313" key="6">
    <source>
        <dbReference type="Proteomes" id="UP000318447"/>
    </source>
</evidence>
<dbReference type="GO" id="GO:0005789">
    <property type="term" value="C:endoplasmic reticulum membrane"/>
    <property type="evidence" value="ECO:0007669"/>
    <property type="project" value="TreeGrafter"/>
</dbReference>
<dbReference type="InterPro" id="IPR019389">
    <property type="entry name" value="Selenoprotein_T"/>
</dbReference>
<evidence type="ECO:0000256" key="4">
    <source>
        <dbReference type="SAM" id="SignalP"/>
    </source>
</evidence>
<evidence type="ECO:0000256" key="3">
    <source>
        <dbReference type="SAM" id="MobiDB-lite"/>
    </source>
</evidence>
<dbReference type="GO" id="GO:0004791">
    <property type="term" value="F:thioredoxin-disulfide reductase (NADPH) activity"/>
    <property type="evidence" value="ECO:0007669"/>
    <property type="project" value="TreeGrafter"/>
</dbReference>
<evidence type="ECO:0000256" key="2">
    <source>
        <dbReference type="ARBA" id="ARBA00023284"/>
    </source>
</evidence>
<dbReference type="Pfam" id="PF10262">
    <property type="entry name" value="Rdx"/>
    <property type="match status" value="1"/>
</dbReference>
<keyword evidence="1 4" id="KW-0732">Signal</keyword>
<feature type="chain" id="PRO_5021397544" evidence="4">
    <location>
        <begin position="31"/>
        <end position="282"/>
    </location>
</feature>
<feature type="region of interest" description="Disordered" evidence="3">
    <location>
        <begin position="117"/>
        <end position="165"/>
    </location>
</feature>
<comment type="caution">
    <text evidence="5">The sequence shown here is derived from an EMBL/GenBank/DDBJ whole genome shotgun (WGS) entry which is preliminary data.</text>
</comment>
<keyword evidence="2" id="KW-0676">Redox-active center</keyword>
<organism evidence="5 6">
    <name type="scientific">Leishmania donovani</name>
    <dbReference type="NCBI Taxonomy" id="5661"/>
    <lineage>
        <taxon>Eukaryota</taxon>
        <taxon>Discoba</taxon>
        <taxon>Euglenozoa</taxon>
        <taxon>Kinetoplastea</taxon>
        <taxon>Metakinetoplastina</taxon>
        <taxon>Trypanosomatida</taxon>
        <taxon>Trypanosomatidae</taxon>
        <taxon>Leishmaniinae</taxon>
        <taxon>Leishmania</taxon>
    </lineage>
</organism>
<dbReference type="SUPFAM" id="SSF52833">
    <property type="entry name" value="Thioredoxin-like"/>
    <property type="match status" value="1"/>
</dbReference>
<dbReference type="Gene3D" id="3.40.30.10">
    <property type="entry name" value="Glutaredoxin"/>
    <property type="match status" value="1"/>
</dbReference>
<feature type="signal peptide" evidence="4">
    <location>
        <begin position="1"/>
        <end position="30"/>
    </location>
</feature>
<dbReference type="EMBL" id="RHLC01000003">
    <property type="protein sequence ID" value="TPP44385.1"/>
    <property type="molecule type" value="Genomic_DNA"/>
</dbReference>
<dbReference type="NCBIfam" id="TIGR02174">
    <property type="entry name" value="CXXU_selWTH"/>
    <property type="match status" value="1"/>
</dbReference>
<proteinExistence type="predicted"/>
<dbReference type="VEuPathDB" id="TriTrypDB:LdBPK_351130.1"/>
<protein>
    <submittedName>
        <fullName evidence="5">Rdx family protein</fullName>
    </submittedName>
</protein>
<name>A0A504X9W0_LEIDO</name>
<dbReference type="VEuPathDB" id="TriTrypDB:LdCL_350016100"/>